<evidence type="ECO:0000256" key="3">
    <source>
        <dbReference type="ARBA" id="ARBA00005161"/>
    </source>
</evidence>
<dbReference type="RefSeq" id="WP_190880504.1">
    <property type="nucleotide sequence ID" value="NZ_CP159837.1"/>
</dbReference>
<dbReference type="InterPro" id="IPR005719">
    <property type="entry name" value="Dihydroorotate_DH_2"/>
</dbReference>
<evidence type="ECO:0000256" key="10">
    <source>
        <dbReference type="ARBA" id="ARBA00048639"/>
    </source>
</evidence>
<feature type="binding site" evidence="11">
    <location>
        <begin position="269"/>
        <end position="270"/>
    </location>
    <ligand>
        <name>substrate</name>
    </ligand>
</feature>
<evidence type="ECO:0000256" key="6">
    <source>
        <dbReference type="ARBA" id="ARBA00022643"/>
    </source>
</evidence>
<dbReference type="GO" id="GO:0106430">
    <property type="term" value="F:dihydroorotate dehydrogenase (quinone) activity"/>
    <property type="evidence" value="ECO:0007669"/>
    <property type="project" value="UniProtKB-EC"/>
</dbReference>
<feature type="binding site" evidence="11">
    <location>
        <position position="268"/>
    </location>
    <ligand>
        <name>FMN</name>
        <dbReference type="ChEBI" id="CHEBI:58210"/>
    </ligand>
</feature>
<feature type="binding site" evidence="11">
    <location>
        <position position="202"/>
    </location>
    <ligand>
        <name>FMN</name>
        <dbReference type="ChEBI" id="CHEBI:58210"/>
    </ligand>
</feature>
<keyword evidence="11" id="KW-1003">Cell membrane</keyword>
<protein>
    <recommendedName>
        <fullName evidence="11">Dihydroorotate dehydrogenase (quinone)</fullName>
        <ecNumber evidence="11">1.3.5.2</ecNumber>
    </recommendedName>
    <alternativeName>
        <fullName evidence="11">DHOdehase</fullName>
        <shortName evidence="11">DHOD</shortName>
        <shortName evidence="11">DHODase</shortName>
    </alternativeName>
    <alternativeName>
        <fullName evidence="11">Dihydroorotate oxidase</fullName>
    </alternativeName>
</protein>
<dbReference type="NCBIfam" id="NF003651">
    <property type="entry name" value="PRK05286.2-4"/>
    <property type="match status" value="1"/>
</dbReference>
<dbReference type="HAMAP" id="MF_00225">
    <property type="entry name" value="DHO_dh_type2"/>
    <property type="match status" value="1"/>
</dbReference>
<dbReference type="PANTHER" id="PTHR48109">
    <property type="entry name" value="DIHYDROOROTATE DEHYDROGENASE (QUINONE), MITOCHONDRIAL-RELATED"/>
    <property type="match status" value="1"/>
</dbReference>
<comment type="pathway">
    <text evidence="3 11">Pyrimidine metabolism; UMP biosynthesis via de novo pathway; orotate from (S)-dihydroorotate (quinone route): step 1/1.</text>
</comment>
<dbReference type="NCBIfam" id="TIGR01036">
    <property type="entry name" value="pyrD_sub2"/>
    <property type="match status" value="1"/>
</dbReference>
<evidence type="ECO:0000256" key="11">
    <source>
        <dbReference type="HAMAP-Rule" id="MF_00225"/>
    </source>
</evidence>
<feature type="binding site" evidence="11">
    <location>
        <position position="298"/>
    </location>
    <ligand>
        <name>FMN</name>
        <dbReference type="ChEBI" id="CHEBI:58210"/>
    </ligand>
</feature>
<dbReference type="GO" id="GO:0044205">
    <property type="term" value="P:'de novo' UMP biosynthetic process"/>
    <property type="evidence" value="ECO:0007669"/>
    <property type="project" value="UniProtKB-UniRule"/>
</dbReference>
<feature type="binding site" evidence="11">
    <location>
        <begin position="348"/>
        <end position="349"/>
    </location>
    <ligand>
        <name>FMN</name>
        <dbReference type="ChEBI" id="CHEBI:58210"/>
    </ligand>
</feature>
<dbReference type="Pfam" id="PF01180">
    <property type="entry name" value="DHO_dh"/>
    <property type="match status" value="1"/>
</dbReference>
<feature type="binding site" evidence="11">
    <location>
        <begin position="127"/>
        <end position="131"/>
    </location>
    <ligand>
        <name>substrate</name>
    </ligand>
</feature>
<proteinExistence type="inferred from homology"/>
<dbReference type="Gene3D" id="3.20.20.70">
    <property type="entry name" value="Aldolase class I"/>
    <property type="match status" value="1"/>
</dbReference>
<dbReference type="InterPro" id="IPR001295">
    <property type="entry name" value="Dihydroorotate_DH_CS"/>
</dbReference>
<name>A0AAU8JFF9_9CYAN</name>
<dbReference type="GO" id="GO:0006207">
    <property type="term" value="P:'de novo' pyrimidine nucleobase biosynthetic process"/>
    <property type="evidence" value="ECO:0007669"/>
    <property type="project" value="UniProtKB-UniRule"/>
</dbReference>
<feature type="domain" description="Dihydroorotate dehydrogenase catalytic" evidence="12">
    <location>
        <begin position="61"/>
        <end position="370"/>
    </location>
</feature>
<organism evidence="13">
    <name type="scientific">Planktothricoides raciborskii GIHE-MW2</name>
    <dbReference type="NCBI Taxonomy" id="2792601"/>
    <lineage>
        <taxon>Bacteria</taxon>
        <taxon>Bacillati</taxon>
        <taxon>Cyanobacteriota</taxon>
        <taxon>Cyanophyceae</taxon>
        <taxon>Oscillatoriophycideae</taxon>
        <taxon>Oscillatoriales</taxon>
        <taxon>Oscillatoriaceae</taxon>
        <taxon>Planktothricoides</taxon>
    </lineage>
</organism>
<dbReference type="SUPFAM" id="SSF51395">
    <property type="entry name" value="FMN-linked oxidoreductases"/>
    <property type="match status" value="1"/>
</dbReference>
<evidence type="ECO:0000256" key="1">
    <source>
        <dbReference type="ARBA" id="ARBA00003125"/>
    </source>
</evidence>
<comment type="function">
    <text evidence="1 11">Catalyzes the conversion of dihydroorotate to orotate with quinone as electron acceptor.</text>
</comment>
<dbReference type="PROSITE" id="PS00912">
    <property type="entry name" value="DHODEHASE_2"/>
    <property type="match status" value="1"/>
</dbReference>
<keyword evidence="7 11" id="KW-0665">Pyrimidine biosynthesis</keyword>
<dbReference type="EC" id="1.3.5.2" evidence="11"/>
<dbReference type="InterPro" id="IPR013785">
    <property type="entry name" value="Aldolase_TIM"/>
</dbReference>
<feature type="binding site" evidence="11">
    <location>
        <position position="102"/>
    </location>
    <ligand>
        <name>FMN</name>
        <dbReference type="ChEBI" id="CHEBI:58210"/>
    </ligand>
</feature>
<evidence type="ECO:0000256" key="5">
    <source>
        <dbReference type="ARBA" id="ARBA00022630"/>
    </source>
</evidence>
<accession>A0AAU8JFF9</accession>
<keyword evidence="9 11" id="KW-0472">Membrane</keyword>
<dbReference type="EMBL" id="CP159837">
    <property type="protein sequence ID" value="XCM37946.1"/>
    <property type="molecule type" value="Genomic_DNA"/>
</dbReference>
<dbReference type="PANTHER" id="PTHR48109:SF4">
    <property type="entry name" value="DIHYDROOROTATE DEHYDROGENASE (QUINONE), MITOCHONDRIAL"/>
    <property type="match status" value="1"/>
</dbReference>
<feature type="binding site" evidence="11">
    <location>
        <position position="169"/>
    </location>
    <ligand>
        <name>FMN</name>
        <dbReference type="ChEBI" id="CHEBI:58210"/>
    </ligand>
</feature>
<dbReference type="GO" id="GO:0005737">
    <property type="term" value="C:cytoplasm"/>
    <property type="evidence" value="ECO:0007669"/>
    <property type="project" value="InterPro"/>
</dbReference>
<comment type="similarity">
    <text evidence="4 11">Belongs to the dihydroorotate dehydrogenase family. Type 2 subfamily.</text>
</comment>
<dbReference type="InterPro" id="IPR050074">
    <property type="entry name" value="DHO_dehydrogenase"/>
</dbReference>
<reference evidence="13" key="1">
    <citation type="submission" date="2024-07" db="EMBL/GenBank/DDBJ databases">
        <authorList>
            <person name="Kim Y.J."/>
            <person name="Jeong J.Y."/>
        </authorList>
    </citation>
    <scope>NUCLEOTIDE SEQUENCE</scope>
    <source>
        <strain evidence="13">GIHE-MW2</strain>
    </source>
</reference>
<keyword evidence="8 11" id="KW-0560">Oxidoreductase</keyword>
<evidence type="ECO:0000256" key="9">
    <source>
        <dbReference type="ARBA" id="ARBA00023136"/>
    </source>
</evidence>
<comment type="cofactor">
    <cofactor evidence="11">
        <name>FMN</name>
        <dbReference type="ChEBI" id="CHEBI:58210"/>
    </cofactor>
    <text evidence="11">Binds 1 FMN per subunit.</text>
</comment>
<evidence type="ECO:0000256" key="4">
    <source>
        <dbReference type="ARBA" id="ARBA00005359"/>
    </source>
</evidence>
<feature type="active site" description="Nucleophile" evidence="11">
    <location>
        <position position="205"/>
    </location>
</feature>
<feature type="binding site" evidence="11">
    <location>
        <position position="202"/>
    </location>
    <ligand>
        <name>substrate</name>
    </ligand>
</feature>
<dbReference type="NCBIfam" id="NF003652">
    <property type="entry name" value="PRK05286.2-5"/>
    <property type="match status" value="1"/>
</dbReference>
<dbReference type="CDD" id="cd04738">
    <property type="entry name" value="DHOD_2_like"/>
    <property type="match status" value="1"/>
</dbReference>
<keyword evidence="5 11" id="KW-0285">Flavoprotein</keyword>
<comment type="catalytic activity">
    <reaction evidence="10 11">
        <text>(S)-dihydroorotate + a quinone = orotate + a quinol</text>
        <dbReference type="Rhea" id="RHEA:30187"/>
        <dbReference type="ChEBI" id="CHEBI:24646"/>
        <dbReference type="ChEBI" id="CHEBI:30839"/>
        <dbReference type="ChEBI" id="CHEBI:30864"/>
        <dbReference type="ChEBI" id="CHEBI:132124"/>
        <dbReference type="EC" id="1.3.5.2"/>
    </reaction>
</comment>
<dbReference type="AlphaFoldDB" id="A0AAU8JFF9"/>
<feature type="binding site" evidence="11">
    <location>
        <position position="240"/>
    </location>
    <ligand>
        <name>FMN</name>
        <dbReference type="ChEBI" id="CHEBI:58210"/>
    </ligand>
</feature>
<feature type="binding site" evidence="11">
    <location>
        <position position="327"/>
    </location>
    <ligand>
        <name>FMN</name>
        <dbReference type="ChEBI" id="CHEBI:58210"/>
    </ligand>
</feature>
<dbReference type="PROSITE" id="PS00911">
    <property type="entry name" value="DHODEHASE_1"/>
    <property type="match status" value="1"/>
</dbReference>
<evidence type="ECO:0000259" key="12">
    <source>
        <dbReference type="Pfam" id="PF01180"/>
    </source>
</evidence>
<evidence type="ECO:0000256" key="2">
    <source>
        <dbReference type="ARBA" id="ARBA00004370"/>
    </source>
</evidence>
<dbReference type="InterPro" id="IPR005720">
    <property type="entry name" value="Dihydroorotate_DH_cat"/>
</dbReference>
<comment type="subcellular location">
    <subcellularLocation>
        <location evidence="11">Cell membrane</location>
        <topology evidence="11">Peripheral membrane protein</topology>
    </subcellularLocation>
    <subcellularLocation>
        <location evidence="2">Membrane</location>
    </subcellularLocation>
</comment>
<evidence type="ECO:0000256" key="7">
    <source>
        <dbReference type="ARBA" id="ARBA00022975"/>
    </source>
</evidence>
<sequence length="390" mass="42820">MDIYKSAIRPIIFSGLQPDPEWWHHQTMEVLSAWDSTSNLPFSNWILGQVASSFQCSDRRLEMSLWGVNFPNPIGLAAGFDKNGTAARVWSKLGFGFAELGTVTFHGQPGNPRPRMFRLPEDLAAINRMGFNNQGAAALATRLSEWKRSQFSDRTTDKPRENWPILGINLGKSKVTPLEDAPADYLGSFRLLKDLGDYFVVNVSSPNTPGLRTLQGAEQLSAILDVLQQENQGIKPILVKIAPDLEWDAISEAIAVAKNYQISGMIATNTTIRREGLKTQIIRLTGQPVTAEAGGLSGAPLKQRSTEIIRFIWQETGGQMPIIGTGGIFTAEDAWEKITAGASLLEIYTGLIYEGPWMIRRICEGLLDKLAAHNLTSLSQAIGMAHSVGK</sequence>
<keyword evidence="6 11" id="KW-0288">FMN</keyword>
<evidence type="ECO:0000313" key="13">
    <source>
        <dbReference type="EMBL" id="XCM37946.1"/>
    </source>
</evidence>
<dbReference type="GO" id="GO:0005886">
    <property type="term" value="C:plasma membrane"/>
    <property type="evidence" value="ECO:0007669"/>
    <property type="project" value="UniProtKB-SubCell"/>
</dbReference>
<evidence type="ECO:0000256" key="8">
    <source>
        <dbReference type="ARBA" id="ARBA00023002"/>
    </source>
</evidence>
<comment type="subunit">
    <text evidence="11">Monomer.</text>
</comment>
<gene>
    <name evidence="11" type="primary">pyrD</name>
    <name evidence="13" type="ORF">ABWT76_000758</name>
</gene>
<feature type="binding site" evidence="11">
    <location>
        <begin position="78"/>
        <end position="82"/>
    </location>
    <ligand>
        <name>FMN</name>
        <dbReference type="ChEBI" id="CHEBI:58210"/>
    </ligand>
</feature>
<feature type="binding site" evidence="11">
    <location>
        <position position="82"/>
    </location>
    <ligand>
        <name>substrate</name>
    </ligand>
</feature>
<feature type="binding site" evidence="11">
    <location>
        <position position="207"/>
    </location>
    <ligand>
        <name>substrate</name>
    </ligand>
</feature>